<feature type="domain" description="Ionotropic glutamate receptor L-glutamate and glycine-binding" evidence="15">
    <location>
        <begin position="100"/>
        <end position="207"/>
    </location>
</feature>
<gene>
    <name evidence="16" type="primary">IR6</name>
</gene>
<evidence type="ECO:0000259" key="15">
    <source>
        <dbReference type="Pfam" id="PF10613"/>
    </source>
</evidence>
<keyword evidence="8 13" id="KW-0472">Membrane</keyword>
<dbReference type="Gene3D" id="3.40.190.10">
    <property type="entry name" value="Periplasmic binding protein-like II"/>
    <property type="match status" value="3"/>
</dbReference>
<evidence type="ECO:0000256" key="7">
    <source>
        <dbReference type="ARBA" id="ARBA00023065"/>
    </source>
</evidence>
<dbReference type="SUPFAM" id="SSF53850">
    <property type="entry name" value="Periplasmic binding protein-like II"/>
    <property type="match status" value="1"/>
</dbReference>
<dbReference type="GO" id="GO:0015276">
    <property type="term" value="F:ligand-gated monoatomic ion channel activity"/>
    <property type="evidence" value="ECO:0007669"/>
    <property type="project" value="InterPro"/>
</dbReference>
<evidence type="ECO:0000256" key="10">
    <source>
        <dbReference type="ARBA" id="ARBA00023180"/>
    </source>
</evidence>
<evidence type="ECO:0000256" key="6">
    <source>
        <dbReference type="ARBA" id="ARBA00022989"/>
    </source>
</evidence>
<comment type="similarity">
    <text evidence="2">Belongs to the glutamate-gated ion channel (TC 1.A.10.1) family.</text>
</comment>
<feature type="transmembrane region" description="Helical" evidence="13">
    <location>
        <begin position="289"/>
        <end position="315"/>
    </location>
</feature>
<evidence type="ECO:0000256" key="2">
    <source>
        <dbReference type="ARBA" id="ARBA00008685"/>
    </source>
</evidence>
<feature type="domain" description="Ionotropic glutamate receptor C-terminal" evidence="14">
    <location>
        <begin position="224"/>
        <end position="349"/>
    </location>
</feature>
<organism evidence="16">
    <name type="scientific">Aulacocentrum confusum</name>
    <dbReference type="NCBI Taxonomy" id="2767324"/>
    <lineage>
        <taxon>Eukaryota</taxon>
        <taxon>Metazoa</taxon>
        <taxon>Ecdysozoa</taxon>
        <taxon>Arthropoda</taxon>
        <taxon>Hexapoda</taxon>
        <taxon>Insecta</taxon>
        <taxon>Pterygota</taxon>
        <taxon>Neoptera</taxon>
        <taxon>Endopterygota</taxon>
        <taxon>Hymenoptera</taxon>
        <taxon>Apocrita</taxon>
        <taxon>Ichneumonoidea</taxon>
        <taxon>Braconidae</taxon>
        <taxon>Macrocentrinae</taxon>
        <taxon>Aulacocentrum</taxon>
    </lineage>
</organism>
<evidence type="ECO:0000256" key="11">
    <source>
        <dbReference type="ARBA" id="ARBA00023286"/>
    </source>
</evidence>
<keyword evidence="7" id="KW-0406">Ion transport</keyword>
<dbReference type="InterPro" id="IPR052192">
    <property type="entry name" value="Insect_Ionotropic_Sensory_Rcpt"/>
</dbReference>
<protein>
    <submittedName>
        <fullName evidence="16">Ionotropic receptor 6</fullName>
    </submittedName>
</protein>
<evidence type="ECO:0000256" key="8">
    <source>
        <dbReference type="ARBA" id="ARBA00023136"/>
    </source>
</evidence>
<dbReference type="InterPro" id="IPR001320">
    <property type="entry name" value="Iontro_rcpt_C"/>
</dbReference>
<reference evidence="16" key="1">
    <citation type="submission" date="2020-06" db="EMBL/GenBank/DDBJ databases">
        <authorList>
            <person name="Sheng S."/>
        </authorList>
    </citation>
    <scope>NUCLEOTIDE SEQUENCE</scope>
    <source>
        <tissue evidence="16">Antenna</tissue>
    </source>
</reference>
<dbReference type="GO" id="GO:0050906">
    <property type="term" value="P:detection of stimulus involved in sensory perception"/>
    <property type="evidence" value="ECO:0007669"/>
    <property type="project" value="UniProtKB-ARBA"/>
</dbReference>
<accession>A0A7G8Z9H8</accession>
<comment type="subcellular location">
    <subcellularLocation>
        <location evidence="1">Cell membrane</location>
        <topology evidence="1">Multi-pass membrane protein</topology>
    </subcellularLocation>
</comment>
<evidence type="ECO:0000259" key="14">
    <source>
        <dbReference type="Pfam" id="PF00060"/>
    </source>
</evidence>
<dbReference type="EMBL" id="MT671099">
    <property type="protein sequence ID" value="QNL15103.1"/>
    <property type="molecule type" value="mRNA"/>
</dbReference>
<evidence type="ECO:0000256" key="9">
    <source>
        <dbReference type="ARBA" id="ARBA00023170"/>
    </source>
</evidence>
<evidence type="ECO:0000256" key="5">
    <source>
        <dbReference type="ARBA" id="ARBA00022692"/>
    </source>
</evidence>
<keyword evidence="5 13" id="KW-0812">Transmembrane</keyword>
<keyword evidence="4" id="KW-1003">Cell membrane</keyword>
<keyword evidence="3" id="KW-0813">Transport</keyword>
<keyword evidence="6 13" id="KW-1133">Transmembrane helix</keyword>
<name>A0A7G8Z9H8_9HYME</name>
<dbReference type="PANTHER" id="PTHR42643:SF24">
    <property type="entry name" value="IONOTROPIC RECEPTOR 60A"/>
    <property type="match status" value="1"/>
</dbReference>
<keyword evidence="11" id="KW-1071">Ligand-gated ion channel</keyword>
<keyword evidence="10" id="KW-0325">Glycoprotein</keyword>
<evidence type="ECO:0000256" key="13">
    <source>
        <dbReference type="SAM" id="Phobius"/>
    </source>
</evidence>
<evidence type="ECO:0000256" key="12">
    <source>
        <dbReference type="ARBA" id="ARBA00023303"/>
    </source>
</evidence>
<evidence type="ECO:0000313" key="16">
    <source>
        <dbReference type="EMBL" id="QNL15103.1"/>
    </source>
</evidence>
<dbReference type="InterPro" id="IPR019594">
    <property type="entry name" value="Glu/Gly-bd"/>
</dbReference>
<dbReference type="PANTHER" id="PTHR42643">
    <property type="entry name" value="IONOTROPIC RECEPTOR 20A-RELATED"/>
    <property type="match status" value="1"/>
</dbReference>
<dbReference type="Pfam" id="PF10613">
    <property type="entry name" value="Lig_chan-Glu_bd"/>
    <property type="match status" value="1"/>
</dbReference>
<feature type="transmembrane region" description="Helical" evidence="13">
    <location>
        <begin position="223"/>
        <end position="251"/>
    </location>
</feature>
<evidence type="ECO:0000256" key="4">
    <source>
        <dbReference type="ARBA" id="ARBA00022475"/>
    </source>
</evidence>
<evidence type="ECO:0000256" key="1">
    <source>
        <dbReference type="ARBA" id="ARBA00004651"/>
    </source>
</evidence>
<dbReference type="GO" id="GO:0005886">
    <property type="term" value="C:plasma membrane"/>
    <property type="evidence" value="ECO:0007669"/>
    <property type="project" value="UniProtKB-SubCell"/>
</dbReference>
<proteinExistence type="evidence at transcript level"/>
<evidence type="ECO:0000256" key="3">
    <source>
        <dbReference type="ARBA" id="ARBA00022448"/>
    </source>
</evidence>
<dbReference type="AlphaFoldDB" id="A0A7G8Z9H8"/>
<keyword evidence="12" id="KW-0407">Ion channel</keyword>
<sequence>MQFASEIAPWIDMSYPNWLIFFRNETKIQNFFSDIYVPFDCTFMVSTSEFEDQETILEVYQIERDKELRQGLFGTWDIENGIKLSTSSLYQRRNDLFGQTLRVVSVHDPPSSIVMTDDKEIVNVGGFFGGIMELLKESMNCTITYQVADEFGNLLDNGSWTGAINQLVDKTSDIAAAELMMTADRLESVKFTTPLYSTKTRTFIKKPSSSTLKWDAYISPFSFGIWSTMGIMIVLTSISISVIKSLTLILCSKIEENKEPSKILDISFAVFGAFCSQGMEMSMTDSVRIIHLVIHVTAVIILAAYSAALISALAVKTFIMPFTTMKGLLDDATYRFGVIGASADYSFFQNSSDKIISDLSDNFLAKEVDLPINYLDGLMRVCSEDKYAFMALDNAVAQLKSSVDCVVVPLDTISQTSIAMALRKDSPFRGLINSKLFTVFCYYATVVCCRSY</sequence>
<keyword evidence="9 16" id="KW-0675">Receptor</keyword>
<dbReference type="Pfam" id="PF00060">
    <property type="entry name" value="Lig_chan"/>
    <property type="match status" value="1"/>
</dbReference>